<dbReference type="EMBL" id="JAZGJQ010000007">
    <property type="protein sequence ID" value="MEE6147667.1"/>
    <property type="molecule type" value="Genomic_DNA"/>
</dbReference>
<name>A0ABU7RAN2_9ACTN</name>
<evidence type="ECO:0000313" key="1">
    <source>
        <dbReference type="EMBL" id="MEE6147667.1"/>
    </source>
</evidence>
<comment type="caution">
    <text evidence="1">The sequence shown here is derived from an EMBL/GenBank/DDBJ whole genome shotgun (WGS) entry which is preliminary data.</text>
</comment>
<dbReference type="RefSeq" id="WP_330958436.1">
    <property type="nucleotide sequence ID" value="NZ_JAZGJQ010000007.1"/>
</dbReference>
<organism evidence="1 2">
    <name type="scientific">Olsenella absiana</name>
    <dbReference type="NCBI Taxonomy" id="3115222"/>
    <lineage>
        <taxon>Bacteria</taxon>
        <taxon>Bacillati</taxon>
        <taxon>Actinomycetota</taxon>
        <taxon>Coriobacteriia</taxon>
        <taxon>Coriobacteriales</taxon>
        <taxon>Atopobiaceae</taxon>
        <taxon>Olsenella</taxon>
    </lineage>
</organism>
<protein>
    <recommendedName>
        <fullName evidence="3">HEAT repeat domain-containing protein</fullName>
    </recommendedName>
</protein>
<reference evidence="1 2" key="1">
    <citation type="submission" date="2024-01" db="EMBL/GenBank/DDBJ databases">
        <title>Description of Olsenella sp. nov., isolated from pig feces.</title>
        <authorList>
            <person name="Chang Y.-H."/>
        </authorList>
    </citation>
    <scope>NUCLEOTIDE SEQUENCE [LARGE SCALE GENOMIC DNA]</scope>
    <source>
        <strain evidence="1 2">YH-ols2223</strain>
    </source>
</reference>
<evidence type="ECO:0000313" key="2">
    <source>
        <dbReference type="Proteomes" id="UP001332931"/>
    </source>
</evidence>
<sequence length="376" mass="41650">MRDDKDRAQLQALLARDRDAIAAGQVTEAVTLTMAVSELRDQATAAELVDLLERSCVYGPKLLVDFMYDVLAPFAYEGWALALALRVAREDVARDLLDRGVDLLQDVERLEFYRAIAAHEASLSRFDLTRNSPNLFLSPGERTVGSEVFAPFTGREQLVGGSFGTKTSLRATASLVGTLAEEGRFDSVVFDDLFRAAVVKADEAYKAPDKHDPDTARACLNLASRMGRLKDEKGFGSEYIDLILSNFIRSDEDPRIMMFVCKQSPSTFLEALESYPWLRARPRLVERMVPYLSAGTEEENACIVELFAKEGKLNALKRMGELPAWRDAFTPAVLKRGIDAASAAGHAEISTWLLSLHEQADEGDEDGRDSLSDLLF</sequence>
<proteinExistence type="predicted"/>
<keyword evidence="2" id="KW-1185">Reference proteome</keyword>
<evidence type="ECO:0008006" key="3">
    <source>
        <dbReference type="Google" id="ProtNLM"/>
    </source>
</evidence>
<dbReference type="Proteomes" id="UP001332931">
    <property type="component" value="Unassembled WGS sequence"/>
</dbReference>
<gene>
    <name evidence="1" type="ORF">VXJ25_06700</name>
</gene>
<accession>A0ABU7RAN2</accession>